<dbReference type="Proteomes" id="UP000288716">
    <property type="component" value="Unassembled WGS sequence"/>
</dbReference>
<dbReference type="AlphaFoldDB" id="A0A443RYW7"/>
<comment type="cofactor">
    <cofactor evidence="2">
        <name>Mg(2+)</name>
        <dbReference type="ChEBI" id="CHEBI:18420"/>
    </cofactor>
</comment>
<dbReference type="PANTHER" id="PTHR35201">
    <property type="entry name" value="TERPENE SYNTHASE"/>
    <property type="match status" value="1"/>
</dbReference>
<dbReference type="GO" id="GO:0010333">
    <property type="term" value="F:terpene synthase activity"/>
    <property type="evidence" value="ECO:0007669"/>
    <property type="project" value="InterPro"/>
</dbReference>
<dbReference type="GO" id="GO:0008299">
    <property type="term" value="P:isoprenoid biosynthetic process"/>
    <property type="evidence" value="ECO:0007669"/>
    <property type="project" value="UniProtKB-ARBA"/>
</dbReference>
<evidence type="ECO:0000313" key="3">
    <source>
        <dbReference type="EMBL" id="RWS20475.1"/>
    </source>
</evidence>
<accession>A0A443RYW7</accession>
<evidence type="ECO:0000256" key="2">
    <source>
        <dbReference type="RuleBase" id="RU366034"/>
    </source>
</evidence>
<sequence>MYEELLQWTIQFRLQSSNKKKFNSENFVKFSCMCYPDGDYDRSLLIAKFMLHTFELDDFIEGNIECAFFESLVNHGHENNDVIMLMDKCFEEDGTPLVSSFAGLWRQFKSISSKMWQQRFSENYIWYLKGLKWENDIKQMKRIPSLAEYMEYRHYTAGMDFCLNLIEISRNIFIPDSVLANVTLQRLNFLTGNICAFVNDIHSFEKEKRDGQIFNLVIIMKHEYNISDQEAIERATDIVNDNIKRFLITERLMPIFEGEMNECVKKYVDGFKSWISGNHDWGLESGRYTVSC</sequence>
<protein>
    <recommendedName>
        <fullName evidence="2">Terpene synthase</fullName>
        <ecNumber evidence="2">4.2.3.-</ecNumber>
    </recommendedName>
</protein>
<dbReference type="InterPro" id="IPR034686">
    <property type="entry name" value="Terpene_cyclase-like_2"/>
</dbReference>
<gene>
    <name evidence="3" type="ORF">B4U80_12064</name>
</gene>
<evidence type="ECO:0000313" key="4">
    <source>
        <dbReference type="Proteomes" id="UP000288716"/>
    </source>
</evidence>
<dbReference type="PANTHER" id="PTHR35201:SF4">
    <property type="entry name" value="BETA-PINACENE SYNTHASE-RELATED"/>
    <property type="match status" value="1"/>
</dbReference>
<dbReference type="VEuPathDB" id="VectorBase:LDEU011565"/>
<keyword evidence="2" id="KW-0460">Magnesium</keyword>
<keyword evidence="4" id="KW-1185">Reference proteome</keyword>
<dbReference type="EC" id="4.2.3.-" evidence="2"/>
<comment type="similarity">
    <text evidence="1 2">Belongs to the terpene synthase family.</text>
</comment>
<dbReference type="EMBL" id="NCKV01017319">
    <property type="protein sequence ID" value="RWS20475.1"/>
    <property type="molecule type" value="Genomic_DNA"/>
</dbReference>
<evidence type="ECO:0000256" key="1">
    <source>
        <dbReference type="ARBA" id="ARBA00006333"/>
    </source>
</evidence>
<dbReference type="SUPFAM" id="SSF48576">
    <property type="entry name" value="Terpenoid synthases"/>
    <property type="match status" value="1"/>
</dbReference>
<dbReference type="InterPro" id="IPR008949">
    <property type="entry name" value="Isoprenoid_synthase_dom_sf"/>
</dbReference>
<keyword evidence="2" id="KW-0479">Metal-binding</keyword>
<proteinExistence type="inferred from homology"/>
<dbReference type="Gene3D" id="1.10.600.10">
    <property type="entry name" value="Farnesyl Diphosphate Synthase"/>
    <property type="match status" value="1"/>
</dbReference>
<dbReference type="GO" id="GO:0046872">
    <property type="term" value="F:metal ion binding"/>
    <property type="evidence" value="ECO:0007669"/>
    <property type="project" value="UniProtKB-KW"/>
</dbReference>
<dbReference type="Pfam" id="PF19086">
    <property type="entry name" value="Terpene_syn_C_2"/>
    <property type="match status" value="1"/>
</dbReference>
<organism evidence="3 4">
    <name type="scientific">Leptotrombidium deliense</name>
    <dbReference type="NCBI Taxonomy" id="299467"/>
    <lineage>
        <taxon>Eukaryota</taxon>
        <taxon>Metazoa</taxon>
        <taxon>Ecdysozoa</taxon>
        <taxon>Arthropoda</taxon>
        <taxon>Chelicerata</taxon>
        <taxon>Arachnida</taxon>
        <taxon>Acari</taxon>
        <taxon>Acariformes</taxon>
        <taxon>Trombidiformes</taxon>
        <taxon>Prostigmata</taxon>
        <taxon>Anystina</taxon>
        <taxon>Parasitengona</taxon>
        <taxon>Trombiculoidea</taxon>
        <taxon>Trombiculidae</taxon>
        <taxon>Leptotrombidium</taxon>
    </lineage>
</organism>
<dbReference type="SFLD" id="SFLDG01020">
    <property type="entry name" value="Terpene_Cyclase_Like_2"/>
    <property type="match status" value="1"/>
</dbReference>
<dbReference type="OrthoDB" id="2861623at2759"/>
<reference evidence="3 4" key="1">
    <citation type="journal article" date="2018" name="Gigascience">
        <title>Genomes of trombidid mites reveal novel predicted allergens and laterally-transferred genes associated with secondary metabolism.</title>
        <authorList>
            <person name="Dong X."/>
            <person name="Chaisiri K."/>
            <person name="Xia D."/>
            <person name="Armstrong S.D."/>
            <person name="Fang Y."/>
            <person name="Donnelly M.J."/>
            <person name="Kadowaki T."/>
            <person name="McGarry J.W."/>
            <person name="Darby A.C."/>
            <person name="Makepeace B.L."/>
        </authorList>
    </citation>
    <scope>NUCLEOTIDE SEQUENCE [LARGE SCALE GENOMIC DNA]</scope>
    <source>
        <strain evidence="3">UoL-UT</strain>
    </source>
</reference>
<comment type="caution">
    <text evidence="3">The sequence shown here is derived from an EMBL/GenBank/DDBJ whole genome shotgun (WGS) entry which is preliminary data.</text>
</comment>
<name>A0A443RYW7_9ACAR</name>
<dbReference type="SFLD" id="SFLDS00005">
    <property type="entry name" value="Isoprenoid_Synthase_Type_I"/>
    <property type="match status" value="1"/>
</dbReference>
<keyword evidence="2" id="KW-0456">Lyase</keyword>